<sequence>MTSGRTTGGGTGGERGRAVAMGRVYDPVDPAAGARILVDRLWPRGLSKEAARLDTWLKEVAPSSGLRTWYGHEPSRYREFAGRYRAELGSGPAAEAFERLRRRTAEGPVLLLTATKVLAESHLTVLRDLLGEGTDERN</sequence>
<organism evidence="1 2">
    <name type="scientific">Streptomyces physcomitrii</name>
    <dbReference type="NCBI Taxonomy" id="2724184"/>
    <lineage>
        <taxon>Bacteria</taxon>
        <taxon>Bacillati</taxon>
        <taxon>Actinomycetota</taxon>
        <taxon>Actinomycetes</taxon>
        <taxon>Kitasatosporales</taxon>
        <taxon>Streptomycetaceae</taxon>
        <taxon>Streptomyces</taxon>
    </lineage>
</organism>
<comment type="caution">
    <text evidence="1">The sequence shown here is derived from an EMBL/GenBank/DDBJ whole genome shotgun (WGS) entry which is preliminary data.</text>
</comment>
<reference evidence="1 2" key="1">
    <citation type="submission" date="2020-04" db="EMBL/GenBank/DDBJ databases">
        <title>Phylogenetic Diversity and Antibacterial Activity against Ralstonia solanacearum of Endophytic Actinomycete Isolated from Moss.</title>
        <authorList>
            <person name="Zhuang X."/>
        </authorList>
    </citation>
    <scope>NUCLEOTIDE SEQUENCE [LARGE SCALE GENOMIC DNA]</scope>
    <source>
        <strain evidence="1 2">LD120</strain>
    </source>
</reference>
<evidence type="ECO:0000313" key="2">
    <source>
        <dbReference type="Proteomes" id="UP000772196"/>
    </source>
</evidence>
<dbReference type="Proteomes" id="UP000772196">
    <property type="component" value="Unassembled WGS sequence"/>
</dbReference>
<dbReference type="EMBL" id="JAAWWP010000012">
    <property type="protein sequence ID" value="NKI43607.1"/>
    <property type="molecule type" value="Genomic_DNA"/>
</dbReference>
<dbReference type="PANTHER" id="PTHR36849:SF1">
    <property type="entry name" value="CYTOPLASMIC PROTEIN"/>
    <property type="match status" value="1"/>
</dbReference>
<accession>A0ABX1H5G5</accession>
<gene>
    <name evidence="1" type="ORF">HFV08_20635</name>
</gene>
<keyword evidence="2" id="KW-1185">Reference proteome</keyword>
<protein>
    <submittedName>
        <fullName evidence="1">DUF488 family protein</fullName>
    </submittedName>
</protein>
<proteinExistence type="predicted"/>
<dbReference type="PANTHER" id="PTHR36849">
    <property type="entry name" value="CYTOPLASMIC PROTEIN-RELATED"/>
    <property type="match status" value="1"/>
</dbReference>
<evidence type="ECO:0000313" key="1">
    <source>
        <dbReference type="EMBL" id="NKI43607.1"/>
    </source>
</evidence>
<dbReference type="Pfam" id="PF22752">
    <property type="entry name" value="DUF488-N3i"/>
    <property type="match status" value="1"/>
</dbReference>
<dbReference type="RefSeq" id="WP_168541209.1">
    <property type="nucleotide sequence ID" value="NZ_JAAWWP010000012.1"/>
</dbReference>
<dbReference type="InterPro" id="IPR052552">
    <property type="entry name" value="YeaO-like"/>
</dbReference>
<name>A0ABX1H5G5_9ACTN</name>